<dbReference type="Pfam" id="PF01978">
    <property type="entry name" value="TrmB"/>
    <property type="match status" value="1"/>
</dbReference>
<evidence type="ECO:0000313" key="2">
    <source>
        <dbReference type="EMBL" id="AUV81341.1"/>
    </source>
</evidence>
<dbReference type="Gene3D" id="1.10.10.10">
    <property type="entry name" value="Winged helix-like DNA-binding domain superfamily/Winged helix DNA-binding domain"/>
    <property type="match status" value="1"/>
</dbReference>
<accession>A0A2I8VHD7</accession>
<name>A0A2I8VHD7_9EURY</name>
<proteinExistence type="predicted"/>
<sequence length="79" mass="8692">MSQQLLTRAANETKPEIPTELDSTSSKLVYLYLRASGSCTIDELQASLDMQKISLYPLLKSLSKKGLVEGEGETYHLAS</sequence>
<evidence type="ECO:0000313" key="3">
    <source>
        <dbReference type="Proteomes" id="UP000236584"/>
    </source>
</evidence>
<feature type="domain" description="Transcription regulator TrmB N-terminal" evidence="1">
    <location>
        <begin position="29"/>
        <end position="76"/>
    </location>
</feature>
<dbReference type="Proteomes" id="UP000236584">
    <property type="component" value="Chromosome"/>
</dbReference>
<dbReference type="AlphaFoldDB" id="A0A2I8VHD7"/>
<dbReference type="InterPro" id="IPR036390">
    <property type="entry name" value="WH_DNA-bd_sf"/>
</dbReference>
<organism evidence="2 3">
    <name type="scientific">Salinigranum rubrum</name>
    <dbReference type="NCBI Taxonomy" id="755307"/>
    <lineage>
        <taxon>Archaea</taxon>
        <taxon>Methanobacteriati</taxon>
        <taxon>Methanobacteriota</taxon>
        <taxon>Stenosarchaea group</taxon>
        <taxon>Halobacteria</taxon>
        <taxon>Halobacteriales</taxon>
        <taxon>Haloferacaceae</taxon>
        <taxon>Salinigranum</taxon>
    </lineage>
</organism>
<dbReference type="KEGG" id="srub:C2R22_06420"/>
<dbReference type="RefSeq" id="WP_103425029.1">
    <property type="nucleotide sequence ID" value="NZ_CP026309.1"/>
</dbReference>
<reference evidence="2 3" key="1">
    <citation type="submission" date="2018-01" db="EMBL/GenBank/DDBJ databases">
        <title>Complete genome sequence of Salinigranum rubrum GX10T, an extremely halophilic archaeon isolated from a marine solar saltern.</title>
        <authorList>
            <person name="Han S."/>
        </authorList>
    </citation>
    <scope>NUCLEOTIDE SEQUENCE [LARGE SCALE GENOMIC DNA]</scope>
    <source>
        <strain evidence="2 3">GX10</strain>
    </source>
</reference>
<keyword evidence="3" id="KW-1185">Reference proteome</keyword>
<dbReference type="SUPFAM" id="SSF46785">
    <property type="entry name" value="Winged helix' DNA-binding domain"/>
    <property type="match status" value="1"/>
</dbReference>
<protein>
    <submittedName>
        <fullName evidence="2">TrmB family transcriptional regulator</fullName>
    </submittedName>
</protein>
<gene>
    <name evidence="2" type="ORF">C2R22_06420</name>
</gene>
<dbReference type="InterPro" id="IPR002831">
    <property type="entry name" value="Tscrpt_reg_TrmB_N"/>
</dbReference>
<dbReference type="EMBL" id="CP026309">
    <property type="protein sequence ID" value="AUV81341.1"/>
    <property type="molecule type" value="Genomic_DNA"/>
</dbReference>
<evidence type="ECO:0000259" key="1">
    <source>
        <dbReference type="Pfam" id="PF01978"/>
    </source>
</evidence>
<dbReference type="InterPro" id="IPR036388">
    <property type="entry name" value="WH-like_DNA-bd_sf"/>
</dbReference>
<dbReference type="OrthoDB" id="182995at2157"/>
<dbReference type="GeneID" id="35591708"/>